<protein>
    <submittedName>
        <fullName evidence="1">Uncharacterized protein</fullName>
    </submittedName>
</protein>
<organism evidence="1 2">
    <name type="scientific">Escherichia coli</name>
    <dbReference type="NCBI Taxonomy" id="562"/>
    <lineage>
        <taxon>Bacteria</taxon>
        <taxon>Pseudomonadati</taxon>
        <taxon>Pseudomonadota</taxon>
        <taxon>Gammaproteobacteria</taxon>
        <taxon>Enterobacterales</taxon>
        <taxon>Enterobacteriaceae</taxon>
        <taxon>Escherichia</taxon>
    </lineage>
</organism>
<evidence type="ECO:0000313" key="1">
    <source>
        <dbReference type="EMBL" id="TJQ09829.1"/>
    </source>
</evidence>
<accession>A0A2A6Q757</accession>
<comment type="caution">
    <text evidence="1">The sequence shown here is derived from an EMBL/GenBank/DDBJ whole genome shotgun (WGS) entry which is preliminary data.</text>
</comment>
<dbReference type="RefSeq" id="WP_000522008.1">
    <property type="nucleotide sequence ID" value="NZ_CP169309.1"/>
</dbReference>
<proteinExistence type="predicted"/>
<name>A0A2A6Q757_ECOLX</name>
<reference evidence="1 2" key="1">
    <citation type="submission" date="2018-12" db="EMBL/GenBank/DDBJ databases">
        <title>Food and Water Safety Consortium.</title>
        <authorList>
            <person name="Tyson S."/>
            <person name="Peterson C.-L."/>
            <person name="Olson A."/>
            <person name="Tyler S."/>
            <person name="Cabral J."/>
            <person name="Lynch T."/>
            <person name="Knox N."/>
            <person name="Van Domselaar G."/>
            <person name="Graham M."/>
        </authorList>
    </citation>
    <scope>NUCLEOTIDE SEQUENCE [LARGE SCALE GENOMIC DNA]</scope>
    <source>
        <strain evidence="1 2">FWSEC0118</strain>
    </source>
</reference>
<dbReference type="EMBL" id="RRGJ01000040">
    <property type="protein sequence ID" value="TJQ09829.1"/>
    <property type="molecule type" value="Genomic_DNA"/>
</dbReference>
<dbReference type="Proteomes" id="UP000309937">
    <property type="component" value="Unassembled WGS sequence"/>
</dbReference>
<dbReference type="AlphaFoldDB" id="A0A2A6Q757"/>
<sequence>MGLDNIGSVVNRFSGWPSNDPLKTDNESMTSPVTVQVIKLIAAILDPHRIVVGIDTLYTTQRKTFTSEGQQLIESALKTLNVMNLNNLETDRDEEGNYLAFGYNVDTPDRITVSAYNEKKPFCYGQCLLIQDEEPDLFNLVKIKTFEARHNYVSKLMSDPEFMFKFSYSAQQNRLEPHLLVPTYFPLKTNQPVTLEDLLILYRFFKMNGDFNILTSDEYMSIMTPLMKCERSVHDHNRYVTGKDALLLDNPPSGNQIYFHISPDESATLVLYFSDNNLESFVFENDIPSQYRHFKMFTNLALVIDQLTDANQIL</sequence>
<gene>
    <name evidence="1" type="ORF">C9Z68_20830</name>
</gene>
<evidence type="ECO:0000313" key="2">
    <source>
        <dbReference type="Proteomes" id="UP000309937"/>
    </source>
</evidence>